<proteinExistence type="predicted"/>
<organism evidence="2 3">
    <name type="scientific">Candidatus Intestinimonas merdavium</name>
    <dbReference type="NCBI Taxonomy" id="2838622"/>
    <lineage>
        <taxon>Bacteria</taxon>
        <taxon>Bacillati</taxon>
        <taxon>Bacillota</taxon>
        <taxon>Clostridia</taxon>
        <taxon>Eubacteriales</taxon>
        <taxon>Intestinimonas</taxon>
    </lineage>
</organism>
<reference evidence="2" key="2">
    <citation type="submission" date="2021-04" db="EMBL/GenBank/DDBJ databases">
        <authorList>
            <person name="Gilroy R."/>
        </authorList>
    </citation>
    <scope>NUCLEOTIDE SEQUENCE</scope>
    <source>
        <strain evidence="2">CHK33-7979</strain>
    </source>
</reference>
<keyword evidence="1" id="KW-0472">Membrane</keyword>
<dbReference type="AlphaFoldDB" id="A0A9D1Z1Y4"/>
<keyword evidence="1" id="KW-0812">Transmembrane</keyword>
<gene>
    <name evidence="2" type="ORF">H9826_00405</name>
</gene>
<name>A0A9D1Z1Y4_9FIRM</name>
<feature type="transmembrane region" description="Helical" evidence="1">
    <location>
        <begin position="159"/>
        <end position="178"/>
    </location>
</feature>
<accession>A0A9D1Z1Y4</accession>
<feature type="transmembrane region" description="Helical" evidence="1">
    <location>
        <begin position="132"/>
        <end position="153"/>
    </location>
</feature>
<evidence type="ECO:0000313" key="2">
    <source>
        <dbReference type="EMBL" id="HIY72423.1"/>
    </source>
</evidence>
<dbReference type="EMBL" id="DXCX01000008">
    <property type="protein sequence ID" value="HIY72423.1"/>
    <property type="molecule type" value="Genomic_DNA"/>
</dbReference>
<reference evidence="2" key="1">
    <citation type="journal article" date="2021" name="PeerJ">
        <title>Extensive microbial diversity within the chicken gut microbiome revealed by metagenomics and culture.</title>
        <authorList>
            <person name="Gilroy R."/>
            <person name="Ravi A."/>
            <person name="Getino M."/>
            <person name="Pursley I."/>
            <person name="Horton D.L."/>
            <person name="Alikhan N.F."/>
            <person name="Baker D."/>
            <person name="Gharbi K."/>
            <person name="Hall N."/>
            <person name="Watson M."/>
            <person name="Adriaenssens E.M."/>
            <person name="Foster-Nyarko E."/>
            <person name="Jarju S."/>
            <person name="Secka A."/>
            <person name="Antonio M."/>
            <person name="Oren A."/>
            <person name="Chaudhuri R.R."/>
            <person name="La Ragione R."/>
            <person name="Hildebrand F."/>
            <person name="Pallen M.J."/>
        </authorList>
    </citation>
    <scope>NUCLEOTIDE SEQUENCE</scope>
    <source>
        <strain evidence="2">CHK33-7979</strain>
    </source>
</reference>
<sequence>MYEDNLLAGRGLRLLFVSELLSLISSLMGESLLGGILFLVSTVMSIGALNVAAPSHPYFGRAFWVNIVSLVLNGLVLFAGAYQWTGLVAVLSVVILALGVYYVYLVCTAAGQLLTVNGYATLADKGSTVWKIYLGCAIALCCFAVMALVPFLLVVAGVAVVGTLIATLVGGILYLIFLNNAYHAFLGPADY</sequence>
<evidence type="ECO:0000313" key="3">
    <source>
        <dbReference type="Proteomes" id="UP000886824"/>
    </source>
</evidence>
<protein>
    <submittedName>
        <fullName evidence="2">Uncharacterized protein</fullName>
    </submittedName>
</protein>
<comment type="caution">
    <text evidence="2">The sequence shown here is derived from an EMBL/GenBank/DDBJ whole genome shotgun (WGS) entry which is preliminary data.</text>
</comment>
<feature type="transmembrane region" description="Helical" evidence="1">
    <location>
        <begin position="63"/>
        <end position="82"/>
    </location>
</feature>
<feature type="transmembrane region" description="Helical" evidence="1">
    <location>
        <begin position="88"/>
        <end position="111"/>
    </location>
</feature>
<feature type="transmembrane region" description="Helical" evidence="1">
    <location>
        <begin position="20"/>
        <end position="51"/>
    </location>
</feature>
<keyword evidence="1" id="KW-1133">Transmembrane helix</keyword>
<dbReference type="Proteomes" id="UP000886824">
    <property type="component" value="Unassembled WGS sequence"/>
</dbReference>
<evidence type="ECO:0000256" key="1">
    <source>
        <dbReference type="SAM" id="Phobius"/>
    </source>
</evidence>